<proteinExistence type="predicted"/>
<dbReference type="GO" id="GO:0051499">
    <property type="term" value="F:D-aminoacyl-tRNA deacylase activity"/>
    <property type="evidence" value="ECO:0007669"/>
    <property type="project" value="UniProtKB-EC"/>
</dbReference>
<accession>A0ABQ9XXJ8</accession>
<dbReference type="PANTHER" id="PTHR46363">
    <property type="entry name" value="DEOXYRIBONUCLEASE TATDN2-RELATED"/>
    <property type="match status" value="1"/>
</dbReference>
<keyword evidence="2" id="KW-1133">Transmembrane helix</keyword>
<name>A0ABQ9XXJ8_9EUKA</name>
<keyword evidence="2" id="KW-0472">Membrane</keyword>
<organism evidence="3 4">
    <name type="scientific">Blattamonas nauphoetae</name>
    <dbReference type="NCBI Taxonomy" id="2049346"/>
    <lineage>
        <taxon>Eukaryota</taxon>
        <taxon>Metamonada</taxon>
        <taxon>Preaxostyla</taxon>
        <taxon>Oxymonadida</taxon>
        <taxon>Blattamonas</taxon>
    </lineage>
</organism>
<sequence length="375" mass="42989">MANNTETETPLYDCNVKRHWSVHLLRWIIVSIFTVIYLCACYYFELRSKALVYILGLVLLQLIEKPAFCHKFFGFTVEERNDGSQYSQSYGECCMKNGEQLIKLHHTHIDATMARFKFYEGFDAFRTRIIKNPNCEAFVHNACDPYSLNAGVELMLNYQDIYSCFGIHPHNAKEYTDQIENKIVEIFTTHRNTGKALAWGEMGLDYHYNKSPKETQKTVFARQLQKAVSLGLPLVFHLREADDDALAIIRQHVPKDHRFHVHCYTSPPPFATAVLAEFTNAYFGMNFLFSILSGFTGVMTFPNSKEVQESVSVVPLNRILLETDAPVMAPVPLRGRPCHSGMIPHIAQKIADIKKVPVEEVYTQTRQNTKDMYGI</sequence>
<dbReference type="InterPro" id="IPR001130">
    <property type="entry name" value="TatD-like"/>
</dbReference>
<evidence type="ECO:0000256" key="2">
    <source>
        <dbReference type="SAM" id="Phobius"/>
    </source>
</evidence>
<protein>
    <submittedName>
        <fullName evidence="3">D-aminoacyl-tRNA deacylase</fullName>
        <ecNumber evidence="3">3.1.1.96</ecNumber>
    </submittedName>
</protein>
<reference evidence="3 4" key="1">
    <citation type="journal article" date="2022" name="bioRxiv">
        <title>Genomics of Preaxostyla Flagellates Illuminates Evolutionary Transitions and the Path Towards Mitochondrial Loss.</title>
        <authorList>
            <person name="Novak L.V.F."/>
            <person name="Treitli S.C."/>
            <person name="Pyrih J."/>
            <person name="Halakuc P."/>
            <person name="Pipaliya S.V."/>
            <person name="Vacek V."/>
            <person name="Brzon O."/>
            <person name="Soukal P."/>
            <person name="Eme L."/>
            <person name="Dacks J.B."/>
            <person name="Karnkowska A."/>
            <person name="Elias M."/>
            <person name="Hampl V."/>
        </authorList>
    </citation>
    <scope>NUCLEOTIDE SEQUENCE [LARGE SCALE GENOMIC DNA]</scope>
    <source>
        <strain evidence="3">NAU3</strain>
        <tissue evidence="3">Gut</tissue>
    </source>
</reference>
<dbReference type="PANTHER" id="PTHR46363:SF1">
    <property type="entry name" value="DEOXYRIBONUCLEASE TATDN2-RELATED"/>
    <property type="match status" value="1"/>
</dbReference>
<keyword evidence="2" id="KW-0812">Transmembrane</keyword>
<comment type="caution">
    <text evidence="3">The sequence shown here is derived from an EMBL/GenBank/DDBJ whole genome shotgun (WGS) entry which is preliminary data.</text>
</comment>
<keyword evidence="4" id="KW-1185">Reference proteome</keyword>
<dbReference type="EMBL" id="JARBJD010000058">
    <property type="protein sequence ID" value="KAK2956200.1"/>
    <property type="molecule type" value="Genomic_DNA"/>
</dbReference>
<dbReference type="Gene3D" id="3.20.20.140">
    <property type="entry name" value="Metal-dependent hydrolases"/>
    <property type="match status" value="1"/>
</dbReference>
<dbReference type="PROSITE" id="PS01091">
    <property type="entry name" value="TATD_3"/>
    <property type="match status" value="1"/>
</dbReference>
<dbReference type="InterPro" id="IPR032466">
    <property type="entry name" value="Metal_Hydrolase"/>
</dbReference>
<gene>
    <name evidence="3" type="ORF">BLNAU_8764</name>
</gene>
<dbReference type="Pfam" id="PF01026">
    <property type="entry name" value="TatD_DNase"/>
    <property type="match status" value="1"/>
</dbReference>
<dbReference type="InterPro" id="IPR018228">
    <property type="entry name" value="DNase_TatD-rel_CS"/>
</dbReference>
<dbReference type="SUPFAM" id="SSF51556">
    <property type="entry name" value="Metallo-dependent hydrolases"/>
    <property type="match status" value="1"/>
</dbReference>
<dbReference type="CDD" id="cd01310">
    <property type="entry name" value="TatD_DNAse"/>
    <property type="match status" value="1"/>
</dbReference>
<dbReference type="EC" id="3.1.1.96" evidence="3"/>
<evidence type="ECO:0000313" key="3">
    <source>
        <dbReference type="EMBL" id="KAK2956200.1"/>
    </source>
</evidence>
<keyword evidence="1 3" id="KW-0378">Hydrolase</keyword>
<feature type="transmembrane region" description="Helical" evidence="2">
    <location>
        <begin position="24"/>
        <end position="44"/>
    </location>
</feature>
<dbReference type="Proteomes" id="UP001281761">
    <property type="component" value="Unassembled WGS sequence"/>
</dbReference>
<evidence type="ECO:0000256" key="1">
    <source>
        <dbReference type="ARBA" id="ARBA00022801"/>
    </source>
</evidence>
<evidence type="ECO:0000313" key="4">
    <source>
        <dbReference type="Proteomes" id="UP001281761"/>
    </source>
</evidence>